<dbReference type="GO" id="GO:0008652">
    <property type="term" value="P:amino acid biosynthetic process"/>
    <property type="evidence" value="ECO:0007669"/>
    <property type="project" value="UniProtKB-KW"/>
</dbReference>
<keyword evidence="11 17" id="KW-0547">Nucleotide-binding</keyword>
<dbReference type="Pfam" id="PF24621">
    <property type="entry name" value="DHQS_C"/>
    <property type="match status" value="1"/>
</dbReference>
<evidence type="ECO:0000256" key="16">
    <source>
        <dbReference type="ARBA" id="ARBA00023285"/>
    </source>
</evidence>
<dbReference type="GO" id="GO:0009073">
    <property type="term" value="P:aromatic amino acid family biosynthetic process"/>
    <property type="evidence" value="ECO:0007669"/>
    <property type="project" value="UniProtKB-KW"/>
</dbReference>
<dbReference type="InterPro" id="IPR016037">
    <property type="entry name" value="DHQ_synth_AroB"/>
</dbReference>
<feature type="binding site" evidence="17">
    <location>
        <position position="185"/>
    </location>
    <ligand>
        <name>Zn(2+)</name>
        <dbReference type="ChEBI" id="CHEBI:29105"/>
    </ligand>
</feature>
<evidence type="ECO:0000256" key="12">
    <source>
        <dbReference type="ARBA" id="ARBA00022833"/>
    </source>
</evidence>
<proteinExistence type="inferred from homology"/>
<evidence type="ECO:0000256" key="5">
    <source>
        <dbReference type="ARBA" id="ARBA00005412"/>
    </source>
</evidence>
<evidence type="ECO:0000256" key="8">
    <source>
        <dbReference type="ARBA" id="ARBA00022490"/>
    </source>
</evidence>
<comment type="catalytic activity">
    <reaction evidence="1 17">
        <text>7-phospho-2-dehydro-3-deoxy-D-arabino-heptonate = 3-dehydroquinate + phosphate</text>
        <dbReference type="Rhea" id="RHEA:21968"/>
        <dbReference type="ChEBI" id="CHEBI:32364"/>
        <dbReference type="ChEBI" id="CHEBI:43474"/>
        <dbReference type="ChEBI" id="CHEBI:58394"/>
        <dbReference type="EC" id="4.2.3.4"/>
    </reaction>
</comment>
<evidence type="ECO:0000256" key="2">
    <source>
        <dbReference type="ARBA" id="ARBA00001911"/>
    </source>
</evidence>
<gene>
    <name evidence="17" type="primary">aroB</name>
    <name evidence="20" type="ORF">B9O19_00287</name>
</gene>
<dbReference type="Gene3D" id="3.40.50.1970">
    <property type="match status" value="1"/>
</dbReference>
<dbReference type="GO" id="GO:0005737">
    <property type="term" value="C:cytoplasm"/>
    <property type="evidence" value="ECO:0007669"/>
    <property type="project" value="UniProtKB-SubCell"/>
</dbReference>
<keyword evidence="15 17" id="KW-0456">Lyase</keyword>
<comment type="similarity">
    <text evidence="5 17">Belongs to the sugar phosphate cyclases superfamily. Dehydroquinate synthase family.</text>
</comment>
<dbReference type="FunFam" id="3.40.50.1970:FF:000001">
    <property type="entry name" value="3-dehydroquinate synthase"/>
    <property type="match status" value="1"/>
</dbReference>
<evidence type="ECO:0000313" key="20">
    <source>
        <dbReference type="EMBL" id="AUO18471.1"/>
    </source>
</evidence>
<comment type="pathway">
    <text evidence="4 17">Metabolic intermediate biosynthesis; chorismate biosynthesis; chorismate from D-erythrose 4-phosphate and phosphoenolpyruvate: step 2/7.</text>
</comment>
<dbReference type="GO" id="GO:0046872">
    <property type="term" value="F:metal ion binding"/>
    <property type="evidence" value="ECO:0007669"/>
    <property type="project" value="UniProtKB-KW"/>
</dbReference>
<dbReference type="EC" id="4.2.3.4" evidence="6 17"/>
<feature type="binding site" evidence="17">
    <location>
        <begin position="106"/>
        <end position="110"/>
    </location>
    <ligand>
        <name>NAD(+)</name>
        <dbReference type="ChEBI" id="CHEBI:57540"/>
    </ligand>
</feature>
<feature type="binding site" evidence="17">
    <location>
        <begin position="130"/>
        <end position="131"/>
    </location>
    <ligand>
        <name>NAD(+)</name>
        <dbReference type="ChEBI" id="CHEBI:57540"/>
    </ligand>
</feature>
<evidence type="ECO:0000256" key="11">
    <source>
        <dbReference type="ARBA" id="ARBA00022741"/>
    </source>
</evidence>
<feature type="binding site" evidence="17">
    <location>
        <begin position="170"/>
        <end position="173"/>
    </location>
    <ligand>
        <name>NAD(+)</name>
        <dbReference type="ChEBI" id="CHEBI:57540"/>
    </ligand>
</feature>
<keyword evidence="9 17" id="KW-0028">Amino-acid biosynthesis</keyword>
<evidence type="ECO:0000256" key="10">
    <source>
        <dbReference type="ARBA" id="ARBA00022723"/>
    </source>
</evidence>
<name>A0A2K9NZK9_9FIRM</name>
<comment type="subcellular location">
    <subcellularLocation>
        <location evidence="3 17">Cytoplasm</location>
    </subcellularLocation>
</comment>
<comment type="cofactor">
    <cofactor evidence="17">
        <name>Co(2+)</name>
        <dbReference type="ChEBI" id="CHEBI:48828"/>
    </cofactor>
    <cofactor evidence="17">
        <name>Zn(2+)</name>
        <dbReference type="ChEBI" id="CHEBI:29105"/>
    </cofactor>
    <text evidence="17">Binds 1 divalent metal cation per subunit. Can use either Co(2+) or Zn(2+).</text>
</comment>
<dbReference type="NCBIfam" id="TIGR01357">
    <property type="entry name" value="aroB"/>
    <property type="match status" value="1"/>
</dbReference>
<keyword evidence="12 17" id="KW-0862">Zinc</keyword>
<feature type="domain" description="3-dehydroquinate synthase N-terminal" evidence="18">
    <location>
        <begin position="68"/>
        <end position="179"/>
    </location>
</feature>
<dbReference type="GO" id="GO:0000166">
    <property type="term" value="F:nucleotide binding"/>
    <property type="evidence" value="ECO:0007669"/>
    <property type="project" value="UniProtKB-KW"/>
</dbReference>
<dbReference type="InterPro" id="IPR030963">
    <property type="entry name" value="DHQ_synth_fam"/>
</dbReference>
<evidence type="ECO:0000256" key="17">
    <source>
        <dbReference type="HAMAP-Rule" id="MF_00110"/>
    </source>
</evidence>
<evidence type="ECO:0000256" key="15">
    <source>
        <dbReference type="ARBA" id="ARBA00023239"/>
    </source>
</evidence>
<keyword evidence="14 17" id="KW-0057">Aromatic amino acid biosynthesis</keyword>
<sequence>MEKLKVNIPGREYEIYIDNGILNNTADYIRKIYSGEKIAVVTDSNVAPLYSEIVVSSLAQSGFETKLITVPAGEKSKSADCLMNLYNEMLDFKLTRTDLIIALGGGVIGDLTGYAAATLLRGIPYVQIPTTLLAQVDSSVGGKVAIDLPRGKNLVGAFKQPEMVIIDTDCLKTLTSRVLADGMAEVIKYGAIKDKKLFEMLESIKSTKELFANIDKIIYNCCDIKRQVVESDEFDTGGRMILNFGHTFGHAIEKKYNYETYTHGEGVAVGMVMSCEYGEKLGITHNGVTDRMISILKNYNLPVDVQISKDELAEAVAVDKKGEGSKINLILIEDIGKVMIKKLEKSDFLK</sequence>
<dbReference type="GeneID" id="98061716"/>
<evidence type="ECO:0000256" key="7">
    <source>
        <dbReference type="ARBA" id="ARBA00017684"/>
    </source>
</evidence>
<dbReference type="InterPro" id="IPR050071">
    <property type="entry name" value="Dehydroquinate_synthase"/>
</dbReference>
<dbReference type="RefSeq" id="WP_102364768.1">
    <property type="nucleotide sequence ID" value="NZ_CP020991.1"/>
</dbReference>
<feature type="binding site" evidence="17">
    <location>
        <position position="246"/>
    </location>
    <ligand>
        <name>Zn(2+)</name>
        <dbReference type="ChEBI" id="CHEBI:29105"/>
    </ligand>
</feature>
<dbReference type="PIRSF" id="PIRSF001455">
    <property type="entry name" value="DHQ_synth"/>
    <property type="match status" value="1"/>
</dbReference>
<evidence type="ECO:0000256" key="13">
    <source>
        <dbReference type="ARBA" id="ARBA00023027"/>
    </source>
</evidence>
<dbReference type="HAMAP" id="MF_00110">
    <property type="entry name" value="DHQ_synthase"/>
    <property type="match status" value="1"/>
</dbReference>
<feature type="binding site" evidence="17">
    <location>
        <position position="143"/>
    </location>
    <ligand>
        <name>NAD(+)</name>
        <dbReference type="ChEBI" id="CHEBI:57540"/>
    </ligand>
</feature>
<evidence type="ECO:0000259" key="18">
    <source>
        <dbReference type="Pfam" id="PF01761"/>
    </source>
</evidence>
<comment type="cofactor">
    <cofactor evidence="2 17">
        <name>NAD(+)</name>
        <dbReference type="ChEBI" id="CHEBI:57540"/>
    </cofactor>
</comment>
<dbReference type="GO" id="GO:0009423">
    <property type="term" value="P:chorismate biosynthetic process"/>
    <property type="evidence" value="ECO:0007669"/>
    <property type="project" value="UniProtKB-UniRule"/>
</dbReference>
<feature type="binding site" evidence="17">
    <location>
        <position position="152"/>
    </location>
    <ligand>
        <name>NAD(+)</name>
        <dbReference type="ChEBI" id="CHEBI:57540"/>
    </ligand>
</feature>
<dbReference type="InterPro" id="IPR030960">
    <property type="entry name" value="DHQS/DOIS_N"/>
</dbReference>
<dbReference type="Proteomes" id="UP000235589">
    <property type="component" value="Chromosome"/>
</dbReference>
<evidence type="ECO:0000256" key="3">
    <source>
        <dbReference type="ARBA" id="ARBA00004496"/>
    </source>
</evidence>
<keyword evidence="8 17" id="KW-0963">Cytoplasm</keyword>
<evidence type="ECO:0000256" key="9">
    <source>
        <dbReference type="ARBA" id="ARBA00022605"/>
    </source>
</evidence>
<comment type="function">
    <text evidence="17">Catalyzes the conversion of 3-deoxy-D-arabino-heptulosonate 7-phosphate (DAHP) to dehydroquinate (DHQ).</text>
</comment>
<dbReference type="CDD" id="cd08195">
    <property type="entry name" value="DHQS"/>
    <property type="match status" value="1"/>
</dbReference>
<reference evidence="20 21" key="1">
    <citation type="submission" date="2017-04" db="EMBL/GenBank/DDBJ databases">
        <title>Monoglobus pectinilyticus 14 draft genome.</title>
        <authorList>
            <person name="Kim C."/>
            <person name="Rosendale D.I."/>
            <person name="Kelly W.J."/>
            <person name="Tannock G.W."/>
            <person name="Patchett M.L."/>
            <person name="Jordens J.Z."/>
        </authorList>
    </citation>
    <scope>NUCLEOTIDE SEQUENCE [LARGE SCALE GENOMIC DNA]</scope>
    <source>
        <strain evidence="20 21">14</strain>
    </source>
</reference>
<comment type="caution">
    <text evidence="17">Lacks conserved residue(s) required for the propagation of feature annotation.</text>
</comment>
<protein>
    <recommendedName>
        <fullName evidence="7 17">3-dehydroquinate synthase</fullName>
        <shortName evidence="17">DHQS</shortName>
        <ecNumber evidence="6 17">4.2.3.4</ecNumber>
    </recommendedName>
</protein>
<evidence type="ECO:0000256" key="4">
    <source>
        <dbReference type="ARBA" id="ARBA00004661"/>
    </source>
</evidence>
<keyword evidence="10 17" id="KW-0479">Metal-binding</keyword>
<dbReference type="Gene3D" id="1.20.1090.10">
    <property type="entry name" value="Dehydroquinate synthase-like - alpha domain"/>
    <property type="match status" value="1"/>
</dbReference>
<dbReference type="KEGG" id="mpec:B9O19_00287"/>
<dbReference type="PANTHER" id="PTHR43622">
    <property type="entry name" value="3-DEHYDROQUINATE SYNTHASE"/>
    <property type="match status" value="1"/>
</dbReference>
<accession>A0A2K9NZK9</accession>
<feature type="domain" description="3-dehydroquinate synthase C-terminal" evidence="19">
    <location>
        <begin position="182"/>
        <end position="321"/>
    </location>
</feature>
<organism evidence="20 21">
    <name type="scientific">Monoglobus pectinilyticus</name>
    <dbReference type="NCBI Taxonomy" id="1981510"/>
    <lineage>
        <taxon>Bacteria</taxon>
        <taxon>Bacillati</taxon>
        <taxon>Bacillota</taxon>
        <taxon>Clostridia</taxon>
        <taxon>Monoglobales</taxon>
        <taxon>Monoglobaceae</taxon>
        <taxon>Monoglobus</taxon>
    </lineage>
</organism>
<dbReference type="SUPFAM" id="SSF56796">
    <property type="entry name" value="Dehydroquinate synthase-like"/>
    <property type="match status" value="1"/>
</dbReference>
<feature type="binding site" evidence="17">
    <location>
        <position position="263"/>
    </location>
    <ligand>
        <name>Zn(2+)</name>
        <dbReference type="ChEBI" id="CHEBI:29105"/>
    </ligand>
</feature>
<evidence type="ECO:0000259" key="19">
    <source>
        <dbReference type="Pfam" id="PF24621"/>
    </source>
</evidence>
<dbReference type="GO" id="GO:0003856">
    <property type="term" value="F:3-dehydroquinate synthase activity"/>
    <property type="evidence" value="ECO:0007669"/>
    <property type="project" value="UniProtKB-UniRule"/>
</dbReference>
<dbReference type="InterPro" id="IPR056179">
    <property type="entry name" value="DHQS_C"/>
</dbReference>
<evidence type="ECO:0000256" key="1">
    <source>
        <dbReference type="ARBA" id="ARBA00001393"/>
    </source>
</evidence>
<evidence type="ECO:0000256" key="14">
    <source>
        <dbReference type="ARBA" id="ARBA00023141"/>
    </source>
</evidence>
<dbReference type="UniPathway" id="UPA00053">
    <property type="reaction ID" value="UER00085"/>
</dbReference>
<dbReference type="Pfam" id="PF01761">
    <property type="entry name" value="DHQ_synthase"/>
    <property type="match status" value="1"/>
</dbReference>
<keyword evidence="16 17" id="KW-0170">Cobalt</keyword>
<evidence type="ECO:0000256" key="6">
    <source>
        <dbReference type="ARBA" id="ARBA00013031"/>
    </source>
</evidence>
<keyword evidence="13 17" id="KW-0520">NAD</keyword>
<dbReference type="EMBL" id="CP020991">
    <property type="protein sequence ID" value="AUO18471.1"/>
    <property type="molecule type" value="Genomic_DNA"/>
</dbReference>
<dbReference type="AlphaFoldDB" id="A0A2K9NZK9"/>
<dbReference type="OrthoDB" id="9806583at2"/>
<dbReference type="PANTHER" id="PTHR43622:SF7">
    <property type="entry name" value="3-DEHYDROQUINATE SYNTHASE, CHLOROPLASTIC"/>
    <property type="match status" value="1"/>
</dbReference>
<keyword evidence="21" id="KW-1185">Reference proteome</keyword>
<evidence type="ECO:0000313" key="21">
    <source>
        <dbReference type="Proteomes" id="UP000235589"/>
    </source>
</evidence>